<comment type="caution">
    <text evidence="1">The sequence shown here is derived from an EMBL/GenBank/DDBJ whole genome shotgun (WGS) entry which is preliminary data.</text>
</comment>
<dbReference type="AlphaFoldDB" id="A0A7Y2REU7"/>
<dbReference type="RefSeq" id="WP_171540237.1">
    <property type="nucleotide sequence ID" value="NZ_JABERL010000018.1"/>
</dbReference>
<protein>
    <submittedName>
        <fullName evidence="1">Uncharacterized protein</fullName>
    </submittedName>
</protein>
<gene>
    <name evidence="1" type="ORF">HLH17_06860</name>
</gene>
<organism evidence="1 2">
    <name type="scientific">Acinetobacter terrae</name>
    <dbReference type="NCBI Taxonomy" id="2731247"/>
    <lineage>
        <taxon>Bacteria</taxon>
        <taxon>Pseudomonadati</taxon>
        <taxon>Pseudomonadota</taxon>
        <taxon>Gammaproteobacteria</taxon>
        <taxon>Moraxellales</taxon>
        <taxon>Moraxellaceae</taxon>
        <taxon>Acinetobacter</taxon>
        <taxon>Acinetobacter Taxon 24</taxon>
    </lineage>
</organism>
<proteinExistence type="predicted"/>
<dbReference type="Proteomes" id="UP000569202">
    <property type="component" value="Unassembled WGS sequence"/>
</dbReference>
<name>A0A7Y2REU7_9GAMM</name>
<accession>A0A7Y2REU7</accession>
<evidence type="ECO:0000313" key="2">
    <source>
        <dbReference type="Proteomes" id="UP000569202"/>
    </source>
</evidence>
<sequence length="105" mass="12131">MLKKIIATTLFVTFFAQTGYSAETMKYNEVPVITSDFEVEQAGQKQFVDLAKDTKEIQIENDFLGLEKFYKGTFNQEKISQRFKNGVNKLKESESNVVVDKNYKK</sequence>
<dbReference type="EMBL" id="JABERL010000018">
    <property type="protein sequence ID" value="NNH77393.1"/>
    <property type="molecule type" value="Genomic_DNA"/>
</dbReference>
<evidence type="ECO:0000313" key="1">
    <source>
        <dbReference type="EMBL" id="NNH77393.1"/>
    </source>
</evidence>
<reference evidence="1 2" key="1">
    <citation type="submission" date="2020-04" db="EMBL/GenBank/DDBJ databases">
        <title>Acinetobacter Taxon 24.</title>
        <authorList>
            <person name="Nemec A."/>
            <person name="Radolfova-Krizova L."/>
            <person name="Higgins P.G."/>
            <person name="Spanelova P."/>
        </authorList>
    </citation>
    <scope>NUCLEOTIDE SEQUENCE [LARGE SCALE GENOMIC DNA]</scope>
    <source>
        <strain evidence="1 2">ANC 5380</strain>
    </source>
</reference>